<keyword evidence="4" id="KW-0808">Transferase</keyword>
<dbReference type="PROSITE" id="PS00606">
    <property type="entry name" value="KS3_1"/>
    <property type="match status" value="1"/>
</dbReference>
<dbReference type="InterPro" id="IPR016035">
    <property type="entry name" value="Acyl_Trfase/lysoPLipase"/>
</dbReference>
<dbReference type="InterPro" id="IPR020841">
    <property type="entry name" value="PKS_Beta-ketoAc_synthase_dom"/>
</dbReference>
<dbReference type="GeneID" id="26249880"/>
<dbReference type="GO" id="GO:0044550">
    <property type="term" value="P:secondary metabolite biosynthetic process"/>
    <property type="evidence" value="ECO:0007669"/>
    <property type="project" value="TreeGrafter"/>
</dbReference>
<dbReference type="InterPro" id="IPR018201">
    <property type="entry name" value="Ketoacyl_synth_AS"/>
</dbReference>
<dbReference type="InterPro" id="IPR042104">
    <property type="entry name" value="PKS_dehydratase_sf"/>
</dbReference>
<feature type="compositionally biased region" description="Polar residues" evidence="7">
    <location>
        <begin position="1431"/>
        <end position="1440"/>
    </location>
</feature>
<dbReference type="InterPro" id="IPR014031">
    <property type="entry name" value="Ketoacyl_synth_C"/>
</dbReference>
<evidence type="ECO:0000256" key="5">
    <source>
        <dbReference type="ARBA" id="ARBA00023268"/>
    </source>
</evidence>
<dbReference type="SMART" id="SM00823">
    <property type="entry name" value="PKS_PP"/>
    <property type="match status" value="2"/>
</dbReference>
<accession>W7E685</accession>
<feature type="region of interest" description="Disordered" evidence="7">
    <location>
        <begin position="1429"/>
        <end position="1459"/>
    </location>
</feature>
<gene>
    <name evidence="11" type="ORF">COCVIDRAFT_110944</name>
</gene>
<dbReference type="InterPro" id="IPR050091">
    <property type="entry name" value="PKS_NRPS_Biosynth_Enz"/>
</dbReference>
<dbReference type="CDD" id="cd00833">
    <property type="entry name" value="PKS"/>
    <property type="match status" value="1"/>
</dbReference>
<dbReference type="PROSITE" id="PS52019">
    <property type="entry name" value="PKS_MFAS_DH"/>
    <property type="match status" value="1"/>
</dbReference>
<dbReference type="PROSITE" id="PS00012">
    <property type="entry name" value="PHOSPHOPANTETHEINE"/>
    <property type="match status" value="2"/>
</dbReference>
<dbReference type="EMBL" id="KI968807">
    <property type="protein sequence ID" value="EUN22614.1"/>
    <property type="molecule type" value="Genomic_DNA"/>
</dbReference>
<name>W7E685_BIPV3</name>
<sequence>MGAFGQLGDDESVPGVTTIAVRLKSSQQGSELIRDVPERCLSHRHWISLLRNNSVLTVTTLELKKVADKARDQGLTVTDIHIRGKVHNPENASLVKVLFDICQRHDEMSLPDARELRVPVRSNLNGKLVQGCSLTHEAINATLASRCEWYQLLKEVSRDLAGINNESHTFVLFGFGDVVSLLPFHNARLQVTKVEAYTAIQNAALDEYEYAIAITGAACRLPKANDLEELWNLLSAGISTCEEIRLDRVPMHESFRAMQNEKWKPKWFGNFIDGADEFDWNFFRSNVKAAANMDPQQRILLELTYEALDFAGYLRRHRRENGDKVGCFIGASYVEYADNTNAYPPTAYSAVGTIRAFLCGKLSHCYGWTGPAEVIDTACSSSLVAINRACRSIQSGECPMAIAGGVNIISSVHNYLNLGKAGFLSPTGQCKPFDESADGYCRGEGAGLVVLKPLKQALADGDQVLAVISGSSTNQGGLSENLTLTHPPAQVDLYKSVLKGAKMSPRHVSYIEAHGTGTSQGDPLEVSSIREVFGASDRLNKVYLGSIKGNTGHAESAAGVAGLVKVIAMLQKKSIPPHVSFNKLNPKIPSLGPDKITIARNLEPWNTPFRAALVNNYGAAGSNAAVVVCEGPRKDVSKARTLSHTGVVYPIILSAFTEESLLAYVKSLRSHISRTNIDLANLAFTLSERRKRQPMVWMTTTSDMVDLLNQLSTDISLCEIPSASKKVVLAFAGQSKQVIGLSEALYESNPRLQHYINKCDAILKELGYRSIIPALFQNTTIDDPVLLQTGTMAVQYASAKCWIDAGVKPACTIGHSFGELTALAVSGVLSLEDALRLVAVRAQLMVTKWGPDKGTMLAIFAPVSVVQSIIEAVGNETLEIACFNAPTSQVLVGNEMAVADVEKVLATHPSFKGVRSQRVDVTHGFHSVFTESLRTELSESLQSLSFREASIPIEPCTQQQTDSITAEHVVSHLRKPVYFVDAVRRIEERLGDCIWLEAGFDSPIVSMIKRATADSDRHSFHAIKTAGTERPTESLSQITIGLWKEGYDVTPWPFLSPTDAGVEPIWLPPYQFQKTKAWLENIDRATEVQRELENLKTQKVEVVPADVPVHLLRHVESTGNTEKFVVNSSATRFCKLISGHSVRGRPLFPASLYMECAAMAIRLLGSELGPKSMVFEDLSFKSPLGFNMDREIELILEETDKDSWSFVLSSSLGSGDSSDRATVHGIGKLHLAKQPRFSTYKLLLAERIESIRSSPTSEKIMCGRAYQLFSKVVHYAESSQGIESIIINKNEALATIHIPDSHMGSDESAVKKHCDTVSIDMFLQVSGLLINSSSACSRDQVFITSGLESVTMSKLCDFNSVKEWNVYAIFSLVNGKHATGDVFVLTKDNEIAMTAIGAKFHRIEIARVEQILDVANGWNIDSGPSRPLSPASYTPITSKNLPELTSDDSSDTSDYSTTSSLVADRSEDFESRLRTIISTYIGAPADFIPQTTCIGDLGIDSLATIELSDELKEQFGKSVSHHELQTLNLSALCQIVSADAMRATRKRHITSRKQVVSTPPVASEIRTSRPKSNAIAISTLNSATEEFGDDERQAKLFRLISELCGVDVSRIQENQSLADLGFDSLSTTELGSSLSDDLDINLESTDVLLDYSVKDLMRLAGITSSKQSPELSKPPIPTVKSVPTSNFGEKASITDLFKSLVAAESSLPVYATDCQYTGYLSEVAARQNELLLAYMTEGLQKLGVGLRTLRMGQKISSFAYQPKHSKVVQRYYEILQKHRVIEKKGSDYVRSSTSCNFAPSSQLLSKFLADFPQYSCEAELMSLTGSKLAECLTGTEDPIKLLFGNPNAQEIIGNFYTKAPMFATLTELLVDFLLRLAKSANAPISILEVGAGTGGTTKRVIEALSNLNHPIEYFFTDISPTFVRNASKKFNHPGMQFRVLNLETPPPADLIGKFDIVISTNCVHATSNRAATCRRIKEMLNAHGVLVLSEITTKIDWHEVVFGLLDGWWLANDADHAIQPPEVWMKFMRQAGFPSASYSQSILPECNLQRLLVAAVEEYPEPAR</sequence>
<dbReference type="Pfam" id="PF00550">
    <property type="entry name" value="PP-binding"/>
    <property type="match status" value="2"/>
</dbReference>
<dbReference type="InterPro" id="IPR049900">
    <property type="entry name" value="PKS_mFAS_DH"/>
</dbReference>
<keyword evidence="3" id="KW-0597">Phosphoprotein</keyword>
<dbReference type="SMART" id="SM00825">
    <property type="entry name" value="PKS_KS"/>
    <property type="match status" value="1"/>
</dbReference>
<dbReference type="InterPro" id="IPR016036">
    <property type="entry name" value="Malonyl_transacylase_ACP-bd"/>
</dbReference>
<evidence type="ECO:0008006" key="13">
    <source>
        <dbReference type="Google" id="ProtNLM"/>
    </source>
</evidence>
<dbReference type="Pfam" id="PF08242">
    <property type="entry name" value="Methyltransf_12"/>
    <property type="match status" value="1"/>
</dbReference>
<dbReference type="SUPFAM" id="SSF53335">
    <property type="entry name" value="S-adenosyl-L-methionine-dependent methyltransferases"/>
    <property type="match status" value="1"/>
</dbReference>
<evidence type="ECO:0000256" key="1">
    <source>
        <dbReference type="ARBA" id="ARBA00005179"/>
    </source>
</evidence>
<dbReference type="SUPFAM" id="SSF53901">
    <property type="entry name" value="Thiolase-like"/>
    <property type="match status" value="1"/>
</dbReference>
<dbReference type="Pfam" id="PF02801">
    <property type="entry name" value="Ketoacyl-synt_C"/>
    <property type="match status" value="1"/>
</dbReference>
<dbReference type="GO" id="GO:0004312">
    <property type="term" value="F:fatty acid synthase activity"/>
    <property type="evidence" value="ECO:0007669"/>
    <property type="project" value="TreeGrafter"/>
</dbReference>
<dbReference type="Gene3D" id="3.30.70.3290">
    <property type="match status" value="1"/>
</dbReference>
<dbReference type="SUPFAM" id="SSF47336">
    <property type="entry name" value="ACP-like"/>
    <property type="match status" value="2"/>
</dbReference>
<dbReference type="HOGENOM" id="CLU_000022_6_3_1"/>
<dbReference type="InterPro" id="IPR014030">
    <property type="entry name" value="Ketoacyl_synth_N"/>
</dbReference>
<dbReference type="GO" id="GO:0031177">
    <property type="term" value="F:phosphopantetheine binding"/>
    <property type="evidence" value="ECO:0007669"/>
    <property type="project" value="InterPro"/>
</dbReference>
<evidence type="ECO:0000256" key="7">
    <source>
        <dbReference type="SAM" id="MobiDB-lite"/>
    </source>
</evidence>
<dbReference type="RefSeq" id="XP_014552188.1">
    <property type="nucleotide sequence ID" value="XM_014696702.1"/>
</dbReference>
<feature type="region of interest" description="C-terminal hotdog fold" evidence="6">
    <location>
        <begin position="1256"/>
        <end position="1409"/>
    </location>
</feature>
<dbReference type="SUPFAM" id="SSF52151">
    <property type="entry name" value="FabD/lysophospholipase-like"/>
    <property type="match status" value="1"/>
</dbReference>
<organism evidence="11 12">
    <name type="scientific">Bipolaris victoriae (strain FI3)</name>
    <name type="common">Victoria blight of oats agent</name>
    <name type="synonym">Cochliobolus victoriae</name>
    <dbReference type="NCBI Taxonomy" id="930091"/>
    <lineage>
        <taxon>Eukaryota</taxon>
        <taxon>Fungi</taxon>
        <taxon>Dikarya</taxon>
        <taxon>Ascomycota</taxon>
        <taxon>Pezizomycotina</taxon>
        <taxon>Dothideomycetes</taxon>
        <taxon>Pleosporomycetidae</taxon>
        <taxon>Pleosporales</taxon>
        <taxon>Pleosporineae</taxon>
        <taxon>Pleosporaceae</taxon>
        <taxon>Bipolaris</taxon>
    </lineage>
</organism>
<feature type="region of interest" description="N-terminal hotdog fold" evidence="6">
    <location>
        <begin position="1110"/>
        <end position="1236"/>
    </location>
</feature>
<evidence type="ECO:0000313" key="11">
    <source>
        <dbReference type="EMBL" id="EUN22614.1"/>
    </source>
</evidence>
<feature type="domain" description="Ketosynthase family 3 (KS3)" evidence="9">
    <location>
        <begin position="209"/>
        <end position="630"/>
    </location>
</feature>
<dbReference type="Gene3D" id="3.10.129.110">
    <property type="entry name" value="Polyketide synthase dehydratase"/>
    <property type="match status" value="1"/>
</dbReference>
<evidence type="ECO:0000256" key="3">
    <source>
        <dbReference type="ARBA" id="ARBA00022553"/>
    </source>
</evidence>
<dbReference type="GO" id="GO:0006633">
    <property type="term" value="P:fatty acid biosynthetic process"/>
    <property type="evidence" value="ECO:0007669"/>
    <property type="project" value="InterPro"/>
</dbReference>
<evidence type="ECO:0000259" key="10">
    <source>
        <dbReference type="PROSITE" id="PS52019"/>
    </source>
</evidence>
<dbReference type="Proteomes" id="UP000054337">
    <property type="component" value="Unassembled WGS sequence"/>
</dbReference>
<feature type="active site" description="Proton donor; for dehydratase activity" evidence="6">
    <location>
        <position position="1320"/>
    </location>
</feature>
<keyword evidence="12" id="KW-1185">Reference proteome</keyword>
<dbReference type="PANTHER" id="PTHR43775:SF21">
    <property type="entry name" value="NON-REDUCING POLYKETIDE SYNTHASE AUSA-RELATED"/>
    <property type="match status" value="1"/>
</dbReference>
<evidence type="ECO:0000256" key="6">
    <source>
        <dbReference type="PROSITE-ProRule" id="PRU01363"/>
    </source>
</evidence>
<dbReference type="Gene3D" id="1.10.1200.10">
    <property type="entry name" value="ACP-like"/>
    <property type="match status" value="2"/>
</dbReference>
<dbReference type="Pfam" id="PF18558">
    <property type="entry name" value="HTH_51"/>
    <property type="match status" value="1"/>
</dbReference>
<dbReference type="Gene3D" id="3.40.50.150">
    <property type="entry name" value="Vaccinia Virus protein VP39"/>
    <property type="match status" value="1"/>
</dbReference>
<dbReference type="InterPro" id="IPR001227">
    <property type="entry name" value="Ac_transferase_dom_sf"/>
</dbReference>
<evidence type="ECO:0000313" key="12">
    <source>
        <dbReference type="Proteomes" id="UP000054337"/>
    </source>
</evidence>
<proteinExistence type="predicted"/>
<dbReference type="PANTHER" id="PTHR43775">
    <property type="entry name" value="FATTY ACID SYNTHASE"/>
    <property type="match status" value="1"/>
</dbReference>
<dbReference type="InterPro" id="IPR016039">
    <property type="entry name" value="Thiolase-like"/>
</dbReference>
<feature type="domain" description="Carrier" evidence="8">
    <location>
        <begin position="1590"/>
        <end position="1667"/>
    </location>
</feature>
<feature type="domain" description="Carrier" evidence="8">
    <location>
        <begin position="1467"/>
        <end position="1543"/>
    </location>
</feature>
<dbReference type="Pfam" id="PF00109">
    <property type="entry name" value="ketoacyl-synt"/>
    <property type="match status" value="1"/>
</dbReference>
<dbReference type="InterPro" id="IPR013217">
    <property type="entry name" value="Methyltransf_12"/>
</dbReference>
<dbReference type="PROSITE" id="PS50075">
    <property type="entry name" value="CARRIER"/>
    <property type="match status" value="2"/>
</dbReference>
<feature type="active site" description="Proton acceptor; for dehydratase activity" evidence="6">
    <location>
        <position position="1140"/>
    </location>
</feature>
<dbReference type="InterPro" id="IPR041068">
    <property type="entry name" value="HTH_51"/>
</dbReference>
<evidence type="ECO:0000259" key="9">
    <source>
        <dbReference type="PROSITE" id="PS52004"/>
    </source>
</evidence>
<dbReference type="InterPro" id="IPR006162">
    <property type="entry name" value="Ppantetheine_attach_site"/>
</dbReference>
<feature type="domain" description="PKS/mFAS DH" evidence="10">
    <location>
        <begin position="1110"/>
        <end position="1409"/>
    </location>
</feature>
<dbReference type="InterPro" id="IPR049552">
    <property type="entry name" value="PKS_DH_N"/>
</dbReference>
<dbReference type="InterPro" id="IPR014043">
    <property type="entry name" value="Acyl_transferase_dom"/>
</dbReference>
<evidence type="ECO:0000256" key="4">
    <source>
        <dbReference type="ARBA" id="ARBA00022679"/>
    </source>
</evidence>
<dbReference type="InterPro" id="IPR020806">
    <property type="entry name" value="PKS_PP-bd"/>
</dbReference>
<keyword evidence="5" id="KW-0511">Multifunctional enzyme</keyword>
<dbReference type="PROSITE" id="PS52004">
    <property type="entry name" value="KS3_2"/>
    <property type="match status" value="1"/>
</dbReference>
<dbReference type="SUPFAM" id="SSF55048">
    <property type="entry name" value="Probable ACP-binding domain of malonyl-CoA ACP transacylase"/>
    <property type="match status" value="1"/>
</dbReference>
<dbReference type="SMART" id="SM00827">
    <property type="entry name" value="PKS_AT"/>
    <property type="match status" value="1"/>
</dbReference>
<dbReference type="Gene3D" id="3.40.47.10">
    <property type="match status" value="1"/>
</dbReference>
<protein>
    <recommendedName>
        <fullName evidence="13">Carrier domain-containing protein</fullName>
    </recommendedName>
</protein>
<dbReference type="OrthoDB" id="429813at2759"/>
<dbReference type="GO" id="GO:0004315">
    <property type="term" value="F:3-oxoacyl-[acyl-carrier-protein] synthase activity"/>
    <property type="evidence" value="ECO:0007669"/>
    <property type="project" value="InterPro"/>
</dbReference>
<dbReference type="InterPro" id="IPR036736">
    <property type="entry name" value="ACP-like_sf"/>
</dbReference>
<evidence type="ECO:0000259" key="8">
    <source>
        <dbReference type="PROSITE" id="PS50075"/>
    </source>
</evidence>
<keyword evidence="2" id="KW-0596">Phosphopantetheine</keyword>
<dbReference type="InterPro" id="IPR009081">
    <property type="entry name" value="PP-bd_ACP"/>
</dbReference>
<reference evidence="11 12" key="1">
    <citation type="journal article" date="2013" name="PLoS Genet.">
        <title>Comparative genome structure, secondary metabolite, and effector coding capacity across Cochliobolus pathogens.</title>
        <authorList>
            <person name="Condon B.J."/>
            <person name="Leng Y."/>
            <person name="Wu D."/>
            <person name="Bushley K.E."/>
            <person name="Ohm R.A."/>
            <person name="Otillar R."/>
            <person name="Martin J."/>
            <person name="Schackwitz W."/>
            <person name="Grimwood J."/>
            <person name="MohdZainudin N."/>
            <person name="Xue C."/>
            <person name="Wang R."/>
            <person name="Manning V.A."/>
            <person name="Dhillon B."/>
            <person name="Tu Z.J."/>
            <person name="Steffenson B.J."/>
            <person name="Salamov A."/>
            <person name="Sun H."/>
            <person name="Lowry S."/>
            <person name="LaButti K."/>
            <person name="Han J."/>
            <person name="Copeland A."/>
            <person name="Lindquist E."/>
            <person name="Barry K."/>
            <person name="Schmutz J."/>
            <person name="Baker S.E."/>
            <person name="Ciuffetti L.M."/>
            <person name="Grigoriev I.V."/>
            <person name="Zhong S."/>
            <person name="Turgeon B.G."/>
        </authorList>
    </citation>
    <scope>NUCLEOTIDE SEQUENCE [LARGE SCALE GENOMIC DNA]</scope>
    <source>
        <strain evidence="11 12">FI3</strain>
    </source>
</reference>
<dbReference type="Pfam" id="PF21089">
    <property type="entry name" value="PKS_DH_N"/>
    <property type="match status" value="1"/>
</dbReference>
<dbReference type="Gene3D" id="3.40.366.10">
    <property type="entry name" value="Malonyl-Coenzyme A Acyl Carrier Protein, domain 2"/>
    <property type="match status" value="1"/>
</dbReference>
<comment type="pathway">
    <text evidence="1">Secondary metabolite biosynthesis.</text>
</comment>
<evidence type="ECO:0000256" key="2">
    <source>
        <dbReference type="ARBA" id="ARBA00022450"/>
    </source>
</evidence>
<dbReference type="Pfam" id="PF14765">
    <property type="entry name" value="PS-DH"/>
    <property type="match status" value="1"/>
</dbReference>
<dbReference type="CDD" id="cd02440">
    <property type="entry name" value="AdoMet_MTases"/>
    <property type="match status" value="1"/>
</dbReference>
<dbReference type="InterPro" id="IPR049551">
    <property type="entry name" value="PKS_DH_C"/>
</dbReference>
<dbReference type="InterPro" id="IPR029063">
    <property type="entry name" value="SAM-dependent_MTases_sf"/>
</dbReference>
<dbReference type="Pfam" id="PF00698">
    <property type="entry name" value="Acyl_transf_1"/>
    <property type="match status" value="1"/>
</dbReference>